<dbReference type="Proteomes" id="UP000078348">
    <property type="component" value="Unassembled WGS sequence"/>
</dbReference>
<comment type="caution">
    <text evidence="2">The sequence shown here is derived from an EMBL/GenBank/DDBJ whole genome shotgun (WGS) entry which is preliminary data.</text>
</comment>
<organism evidence="2 3">
    <name type="scientific">Blastocystis sp. subtype 1 (strain ATCC 50177 / NandII)</name>
    <dbReference type="NCBI Taxonomy" id="478820"/>
    <lineage>
        <taxon>Eukaryota</taxon>
        <taxon>Sar</taxon>
        <taxon>Stramenopiles</taxon>
        <taxon>Bigyra</taxon>
        <taxon>Opalozoa</taxon>
        <taxon>Opalinata</taxon>
        <taxon>Blastocystidae</taxon>
        <taxon>Blastocystis</taxon>
    </lineage>
</organism>
<feature type="non-terminal residue" evidence="2">
    <location>
        <position position="1"/>
    </location>
</feature>
<accession>A0A196SET9</accession>
<feature type="compositionally biased region" description="Gly residues" evidence="1">
    <location>
        <begin position="16"/>
        <end position="40"/>
    </location>
</feature>
<evidence type="ECO:0000256" key="1">
    <source>
        <dbReference type="SAM" id="MobiDB-lite"/>
    </source>
</evidence>
<evidence type="ECO:0000313" key="2">
    <source>
        <dbReference type="EMBL" id="OAO15518.1"/>
    </source>
</evidence>
<dbReference type="EMBL" id="LXWW01000137">
    <property type="protein sequence ID" value="OAO15518.1"/>
    <property type="molecule type" value="Genomic_DNA"/>
</dbReference>
<feature type="region of interest" description="Disordered" evidence="1">
    <location>
        <begin position="1"/>
        <end position="58"/>
    </location>
</feature>
<sequence>PHREHHDPQGEDAEGPQGGAGEADGAAHGGGEEGGGGRQGRGARRPSRWKRRPSLNRL</sequence>
<protein>
    <submittedName>
        <fullName evidence="2">Uncharacterized protein</fullName>
    </submittedName>
</protein>
<name>A0A196SET9_BLAHN</name>
<dbReference type="AlphaFoldDB" id="A0A196SET9"/>
<gene>
    <name evidence="2" type="ORF">AV274_2774</name>
</gene>
<proteinExistence type="predicted"/>
<feature type="compositionally biased region" description="Basic residues" evidence="1">
    <location>
        <begin position="41"/>
        <end position="58"/>
    </location>
</feature>
<evidence type="ECO:0000313" key="3">
    <source>
        <dbReference type="Proteomes" id="UP000078348"/>
    </source>
</evidence>
<reference evidence="2 3" key="1">
    <citation type="submission" date="2016-05" db="EMBL/GenBank/DDBJ databases">
        <title>Nuclear genome of Blastocystis sp. subtype 1 NandII.</title>
        <authorList>
            <person name="Gentekaki E."/>
            <person name="Curtis B."/>
            <person name="Stairs C."/>
            <person name="Eme L."/>
            <person name="Herman E."/>
            <person name="Klimes V."/>
            <person name="Arias M.C."/>
            <person name="Elias M."/>
            <person name="Hilliou F."/>
            <person name="Klute M."/>
            <person name="Malik S.-B."/>
            <person name="Pightling A."/>
            <person name="Rachubinski R."/>
            <person name="Salas D."/>
            <person name="Schlacht A."/>
            <person name="Suga H."/>
            <person name="Archibald J."/>
            <person name="Ball S.G."/>
            <person name="Clark G."/>
            <person name="Dacks J."/>
            <person name="Van Der Giezen M."/>
            <person name="Tsaousis A."/>
            <person name="Roger A."/>
        </authorList>
    </citation>
    <scope>NUCLEOTIDE SEQUENCE [LARGE SCALE GENOMIC DNA]</scope>
    <source>
        <strain evidence="3">ATCC 50177 / NandII</strain>
    </source>
</reference>
<keyword evidence="3" id="KW-1185">Reference proteome</keyword>